<protein>
    <recommendedName>
        <fullName evidence="3">NTP pyrophosphohydrolase MazG putative catalytic core domain-containing protein</fullName>
    </recommendedName>
</protein>
<dbReference type="RefSeq" id="WP_217478395.1">
    <property type="nucleotide sequence ID" value="NZ_CADIKM010000006.1"/>
</dbReference>
<evidence type="ECO:0000313" key="1">
    <source>
        <dbReference type="EMBL" id="CAB3784670.1"/>
    </source>
</evidence>
<evidence type="ECO:0000313" key="2">
    <source>
        <dbReference type="Proteomes" id="UP000494115"/>
    </source>
</evidence>
<dbReference type="Proteomes" id="UP000494115">
    <property type="component" value="Unassembled WGS sequence"/>
</dbReference>
<proteinExistence type="predicted"/>
<evidence type="ECO:0008006" key="3">
    <source>
        <dbReference type="Google" id="ProtNLM"/>
    </source>
</evidence>
<dbReference type="EMBL" id="CADIKM010000006">
    <property type="protein sequence ID" value="CAB3784670.1"/>
    <property type="molecule type" value="Genomic_DNA"/>
</dbReference>
<name>A0A6S7BD18_9BURK</name>
<organism evidence="1 2">
    <name type="scientific">Pararobbsia alpina</name>
    <dbReference type="NCBI Taxonomy" id="621374"/>
    <lineage>
        <taxon>Bacteria</taxon>
        <taxon>Pseudomonadati</taxon>
        <taxon>Pseudomonadota</taxon>
        <taxon>Betaproteobacteria</taxon>
        <taxon>Burkholderiales</taxon>
        <taxon>Burkholderiaceae</taxon>
        <taxon>Pararobbsia</taxon>
    </lineage>
</organism>
<gene>
    <name evidence="1" type="ORF">LMG28138_01855</name>
</gene>
<keyword evidence="2" id="KW-1185">Reference proteome</keyword>
<dbReference type="AlphaFoldDB" id="A0A6S7BD18"/>
<reference evidence="1 2" key="1">
    <citation type="submission" date="2020-04" db="EMBL/GenBank/DDBJ databases">
        <authorList>
            <person name="De Canck E."/>
        </authorList>
    </citation>
    <scope>NUCLEOTIDE SEQUENCE [LARGE SCALE GENOMIC DNA]</scope>
    <source>
        <strain evidence="1 2">LMG 28138</strain>
    </source>
</reference>
<sequence length="114" mass="12341">MMTLSQYFLVKIAEEAAEVAQIALKAAHFGLSEVQPGRDESNAQRIYAEMNDLLAMVYELGNVANGEFDFIEDDSAQVNKMEKVASYLGYSQSLGLVATPSTDASGADKRNGNV</sequence>
<accession>A0A6S7BD18</accession>